<dbReference type="PANTHER" id="PTHR47089">
    <property type="entry name" value="ABC TRANSPORTER, PERMEASE PROTEIN"/>
    <property type="match status" value="1"/>
</dbReference>
<evidence type="ECO:0000256" key="4">
    <source>
        <dbReference type="ARBA" id="ARBA00022989"/>
    </source>
</evidence>
<comment type="caution">
    <text evidence="7">The sequence shown here is derived from an EMBL/GenBank/DDBJ whole genome shotgun (WGS) entry which is preliminary data.</text>
</comment>
<evidence type="ECO:0000313" key="7">
    <source>
        <dbReference type="EMBL" id="KUK86402.1"/>
    </source>
</evidence>
<feature type="transmembrane region" description="Helical" evidence="6">
    <location>
        <begin position="199"/>
        <end position="217"/>
    </location>
</feature>
<gene>
    <name evidence="7" type="ORF">XE03_1534</name>
</gene>
<dbReference type="InterPro" id="IPR001851">
    <property type="entry name" value="ABC_transp_permease"/>
</dbReference>
<dbReference type="PANTHER" id="PTHR47089:SF1">
    <property type="entry name" value="GUANOSINE ABC TRANSPORTER PERMEASE PROTEIN NUPP"/>
    <property type="match status" value="1"/>
</dbReference>
<dbReference type="Pfam" id="PF02653">
    <property type="entry name" value="BPD_transp_2"/>
    <property type="match status" value="1"/>
</dbReference>
<sequence>MEDGSIRIKQERYNKVFITIIPFGAFFIALFLGAVLIFLAGINPWEAYNYMLYSIFGNLRLFSEVFTHFVPLIFCALSFAVAFKGGFFNVGQEGQLYFGALTGALVGIYIQGLPAFIHIPLALLAGFIGGAFWCWIAGILKIKLGADEILNTIMLSYLSILLINFIVMYFLKPANSYISQSEKIARSAYFPKIIPNTQINLGVILALLIAIIVYIFLFRSPAGYEVRAIGENLEAANHAGINIIKGTMTVIIISGGLSGLAGTSIVMGTQYRLIPALSPGYGFEGIGAAVMARNNPLGIILTTFLFAFLRVGAGAMQRGVGVPLPISWAIEGIIMILVTASEYLSNKISANLIGGRA</sequence>
<feature type="transmembrane region" description="Helical" evidence="6">
    <location>
        <begin position="65"/>
        <end position="83"/>
    </location>
</feature>
<feature type="transmembrane region" description="Helical" evidence="6">
    <location>
        <begin position="297"/>
        <end position="316"/>
    </location>
</feature>
<keyword evidence="3 6" id="KW-0812">Transmembrane</keyword>
<proteinExistence type="predicted"/>
<dbReference type="Proteomes" id="UP000053467">
    <property type="component" value="Unassembled WGS sequence"/>
</dbReference>
<comment type="subcellular location">
    <subcellularLocation>
        <location evidence="1">Cell membrane</location>
        <topology evidence="1">Multi-pass membrane protein</topology>
    </subcellularLocation>
</comment>
<evidence type="ECO:0000256" key="1">
    <source>
        <dbReference type="ARBA" id="ARBA00004651"/>
    </source>
</evidence>
<organism evidence="7 8">
    <name type="scientific">candidate division TA06 bacterium 34_109</name>
    <dbReference type="NCBI Taxonomy" id="1635277"/>
    <lineage>
        <taxon>Bacteria</taxon>
        <taxon>Bacteria division TA06</taxon>
    </lineage>
</organism>
<protein>
    <submittedName>
        <fullName evidence="7">Permease protein of sugar ABC transporter</fullName>
    </submittedName>
</protein>
<feature type="transmembrane region" description="Helical" evidence="6">
    <location>
        <begin position="152"/>
        <end position="171"/>
    </location>
</feature>
<dbReference type="GO" id="GO:0005886">
    <property type="term" value="C:plasma membrane"/>
    <property type="evidence" value="ECO:0007669"/>
    <property type="project" value="UniProtKB-SubCell"/>
</dbReference>
<evidence type="ECO:0000313" key="8">
    <source>
        <dbReference type="Proteomes" id="UP000053467"/>
    </source>
</evidence>
<dbReference type="GO" id="GO:0022857">
    <property type="term" value="F:transmembrane transporter activity"/>
    <property type="evidence" value="ECO:0007669"/>
    <property type="project" value="InterPro"/>
</dbReference>
<evidence type="ECO:0000256" key="5">
    <source>
        <dbReference type="ARBA" id="ARBA00023136"/>
    </source>
</evidence>
<name>A0A101HZS2_UNCT6</name>
<evidence type="ECO:0000256" key="2">
    <source>
        <dbReference type="ARBA" id="ARBA00022475"/>
    </source>
</evidence>
<feature type="transmembrane region" description="Helical" evidence="6">
    <location>
        <begin position="95"/>
        <end position="113"/>
    </location>
</feature>
<reference evidence="8" key="1">
    <citation type="journal article" date="2015" name="MBio">
        <title>Genome-Resolved Metagenomic Analysis Reveals Roles for Candidate Phyla and Other Microbial Community Members in Biogeochemical Transformations in Oil Reservoirs.</title>
        <authorList>
            <person name="Hu P."/>
            <person name="Tom L."/>
            <person name="Singh A."/>
            <person name="Thomas B.C."/>
            <person name="Baker B.J."/>
            <person name="Piceno Y.M."/>
            <person name="Andersen G.L."/>
            <person name="Banfield J.F."/>
        </authorList>
    </citation>
    <scope>NUCLEOTIDE SEQUENCE [LARGE SCALE GENOMIC DNA]</scope>
</reference>
<dbReference type="AlphaFoldDB" id="A0A101HZS2"/>
<accession>A0A101HZS2</accession>
<evidence type="ECO:0000256" key="3">
    <source>
        <dbReference type="ARBA" id="ARBA00022692"/>
    </source>
</evidence>
<keyword evidence="2" id="KW-1003">Cell membrane</keyword>
<dbReference type="EMBL" id="LGGX01000020">
    <property type="protein sequence ID" value="KUK86402.1"/>
    <property type="molecule type" value="Genomic_DNA"/>
</dbReference>
<feature type="transmembrane region" description="Helical" evidence="6">
    <location>
        <begin position="119"/>
        <end position="140"/>
    </location>
</feature>
<feature type="transmembrane region" description="Helical" evidence="6">
    <location>
        <begin position="16"/>
        <end position="45"/>
    </location>
</feature>
<dbReference type="CDD" id="cd06580">
    <property type="entry name" value="TM_PBP1_transp_TpRbsC_like"/>
    <property type="match status" value="1"/>
</dbReference>
<keyword evidence="4 6" id="KW-1133">Transmembrane helix</keyword>
<evidence type="ECO:0000256" key="6">
    <source>
        <dbReference type="SAM" id="Phobius"/>
    </source>
</evidence>
<keyword evidence="5 6" id="KW-0472">Membrane</keyword>
<feature type="transmembrane region" description="Helical" evidence="6">
    <location>
        <begin position="322"/>
        <end position="340"/>
    </location>
</feature>